<name>S3L475_TREMA</name>
<dbReference type="CDD" id="cd06579">
    <property type="entry name" value="TM_PBP1_transp_AraH_like"/>
    <property type="match status" value="1"/>
</dbReference>
<feature type="transmembrane region" description="Helical" evidence="8">
    <location>
        <begin position="161"/>
        <end position="182"/>
    </location>
</feature>
<protein>
    <recommendedName>
        <fullName evidence="11">ABC transporter permease</fullName>
    </recommendedName>
</protein>
<feature type="transmembrane region" description="Helical" evidence="8">
    <location>
        <begin position="270"/>
        <end position="289"/>
    </location>
</feature>
<feature type="transmembrane region" description="Helical" evidence="8">
    <location>
        <begin position="214"/>
        <end position="234"/>
    </location>
</feature>
<evidence type="ECO:0000256" key="3">
    <source>
        <dbReference type="ARBA" id="ARBA00022475"/>
    </source>
</evidence>
<evidence type="ECO:0000313" key="9">
    <source>
        <dbReference type="EMBL" id="EPF31604.1"/>
    </source>
</evidence>
<dbReference type="PANTHER" id="PTHR32196:SF21">
    <property type="entry name" value="ABC TRANSPORTER PERMEASE PROTEIN YPHD-RELATED"/>
    <property type="match status" value="1"/>
</dbReference>
<keyword evidence="4" id="KW-0997">Cell inner membrane</keyword>
<feature type="transmembrane region" description="Helical" evidence="8">
    <location>
        <begin position="92"/>
        <end position="115"/>
    </location>
</feature>
<feature type="transmembrane region" description="Helical" evidence="8">
    <location>
        <begin position="122"/>
        <end position="141"/>
    </location>
</feature>
<dbReference type="OrthoDB" id="9784538at2"/>
<reference evidence="9 10" key="1">
    <citation type="submission" date="2013-04" db="EMBL/GenBank/DDBJ databases">
        <title>The Genome Sequence of Treponema maltophilum ATCC 51939.</title>
        <authorList>
            <consortium name="The Broad Institute Genomics Platform"/>
            <person name="Earl A."/>
            <person name="Ward D."/>
            <person name="Feldgarden M."/>
            <person name="Gevers D."/>
            <person name="Leonetti C."/>
            <person name="Blanton J.M."/>
            <person name="Dewhirst F.E."/>
            <person name="Izard J."/>
            <person name="Walker B."/>
            <person name="Young S."/>
            <person name="Zeng Q."/>
            <person name="Gargeya S."/>
            <person name="Fitzgerald M."/>
            <person name="Haas B."/>
            <person name="Abouelleil A."/>
            <person name="Allen A.W."/>
            <person name="Alvarado L."/>
            <person name="Arachchi H.M."/>
            <person name="Berlin A.M."/>
            <person name="Chapman S.B."/>
            <person name="Gainer-Dewar J."/>
            <person name="Goldberg J."/>
            <person name="Griggs A."/>
            <person name="Gujja S."/>
            <person name="Hansen M."/>
            <person name="Howarth C."/>
            <person name="Imamovic A."/>
            <person name="Ireland A."/>
            <person name="Larimer J."/>
            <person name="McCowan C."/>
            <person name="Murphy C."/>
            <person name="Pearson M."/>
            <person name="Poon T.W."/>
            <person name="Priest M."/>
            <person name="Roberts A."/>
            <person name="Saif S."/>
            <person name="Shea T."/>
            <person name="Sisk P."/>
            <person name="Sykes S."/>
            <person name="Wortman J."/>
            <person name="Nusbaum C."/>
            <person name="Birren B."/>
        </authorList>
    </citation>
    <scope>NUCLEOTIDE SEQUENCE [LARGE SCALE GENOMIC DNA]</scope>
    <source>
        <strain evidence="9 10">ATCC 51939</strain>
    </source>
</reference>
<proteinExistence type="predicted"/>
<dbReference type="RefSeq" id="WP_016526213.1">
    <property type="nucleotide sequence ID" value="NZ_KE332518.1"/>
</dbReference>
<keyword evidence="6 8" id="KW-1133">Transmembrane helix</keyword>
<organism evidence="9 10">
    <name type="scientific">Treponema maltophilum ATCC 51939</name>
    <dbReference type="NCBI Taxonomy" id="1125699"/>
    <lineage>
        <taxon>Bacteria</taxon>
        <taxon>Pseudomonadati</taxon>
        <taxon>Spirochaetota</taxon>
        <taxon>Spirochaetia</taxon>
        <taxon>Spirochaetales</taxon>
        <taxon>Treponemataceae</taxon>
        <taxon>Treponema</taxon>
    </lineage>
</organism>
<evidence type="ECO:0000256" key="5">
    <source>
        <dbReference type="ARBA" id="ARBA00022692"/>
    </source>
</evidence>
<dbReference type="Proteomes" id="UP000014541">
    <property type="component" value="Unassembled WGS sequence"/>
</dbReference>
<gene>
    <name evidence="9" type="ORF">HMPREF9194_01955</name>
</gene>
<evidence type="ECO:0008006" key="11">
    <source>
        <dbReference type="Google" id="ProtNLM"/>
    </source>
</evidence>
<evidence type="ECO:0000256" key="1">
    <source>
        <dbReference type="ARBA" id="ARBA00004651"/>
    </source>
</evidence>
<comment type="subcellular location">
    <subcellularLocation>
        <location evidence="1">Cell membrane</location>
        <topology evidence="1">Multi-pass membrane protein</topology>
    </subcellularLocation>
</comment>
<feature type="transmembrane region" description="Helical" evidence="8">
    <location>
        <begin position="12"/>
        <end position="31"/>
    </location>
</feature>
<dbReference type="AlphaFoldDB" id="S3L475"/>
<dbReference type="eggNOG" id="COG1172">
    <property type="taxonomic scope" value="Bacteria"/>
</dbReference>
<dbReference type="InterPro" id="IPR001851">
    <property type="entry name" value="ABC_transp_permease"/>
</dbReference>
<evidence type="ECO:0000256" key="6">
    <source>
        <dbReference type="ARBA" id="ARBA00022989"/>
    </source>
</evidence>
<dbReference type="Pfam" id="PF02653">
    <property type="entry name" value="BPD_transp_2"/>
    <property type="match status" value="1"/>
</dbReference>
<dbReference type="EMBL" id="ATFF01000006">
    <property type="protein sequence ID" value="EPF31604.1"/>
    <property type="molecule type" value="Genomic_DNA"/>
</dbReference>
<evidence type="ECO:0000256" key="7">
    <source>
        <dbReference type="ARBA" id="ARBA00023136"/>
    </source>
</evidence>
<dbReference type="PATRIC" id="fig|1125699.3.peg.1976"/>
<accession>S3L475</accession>
<dbReference type="STRING" id="1125699.HMPREF9194_01955"/>
<keyword evidence="7 8" id="KW-0472">Membrane</keyword>
<evidence type="ECO:0000256" key="4">
    <source>
        <dbReference type="ARBA" id="ARBA00022519"/>
    </source>
</evidence>
<dbReference type="GO" id="GO:0005886">
    <property type="term" value="C:plasma membrane"/>
    <property type="evidence" value="ECO:0007669"/>
    <property type="project" value="UniProtKB-SubCell"/>
</dbReference>
<keyword evidence="3" id="KW-1003">Cell membrane</keyword>
<keyword evidence="5 8" id="KW-0812">Transmembrane</keyword>
<keyword evidence="10" id="KW-1185">Reference proteome</keyword>
<evidence type="ECO:0000256" key="2">
    <source>
        <dbReference type="ARBA" id="ARBA00022448"/>
    </source>
</evidence>
<dbReference type="GO" id="GO:0022857">
    <property type="term" value="F:transmembrane transporter activity"/>
    <property type="evidence" value="ECO:0007669"/>
    <property type="project" value="InterPro"/>
</dbReference>
<dbReference type="PANTHER" id="PTHR32196">
    <property type="entry name" value="ABC TRANSPORTER PERMEASE PROTEIN YPHD-RELATED-RELATED"/>
    <property type="match status" value="1"/>
</dbReference>
<feature type="transmembrane region" description="Helical" evidence="8">
    <location>
        <begin position="69"/>
        <end position="86"/>
    </location>
</feature>
<sequence>MLQKLKAVDWRSNVIYLIFAGIILLFSVLLFDRGFLTGANLMNIARQTAMISIMAVGMTFVLSAEEIDLSFGSVVALSAIVTALLLRSTGSIFIAVTAGLLCGVFIGFINGLFVARIGIPSFLVTLGMSGIVLGLARWISHLQSIPVNNEFFTFIFGSGDIGPVPVLFIWMLLAAVIGHMVLKRTPFGRKVLATGGNKISALYSGVKVRSIKQAVLIINSALAAFSGILYAGRLHGARYTLGENEVMIVIAAVIIGGTSMFGGKGTVIGSVIGALIMGILNNGLILMGLSVDQQMIFRGLIIIVSVSLTMREKK</sequence>
<dbReference type="HOGENOM" id="CLU_028880_4_0_12"/>
<evidence type="ECO:0000256" key="8">
    <source>
        <dbReference type="SAM" id="Phobius"/>
    </source>
</evidence>
<keyword evidence="2" id="KW-0813">Transport</keyword>
<evidence type="ECO:0000313" key="10">
    <source>
        <dbReference type="Proteomes" id="UP000014541"/>
    </source>
</evidence>
<comment type="caution">
    <text evidence="9">The sequence shown here is derived from an EMBL/GenBank/DDBJ whole genome shotgun (WGS) entry which is preliminary data.</text>
</comment>
<feature type="transmembrane region" description="Helical" evidence="8">
    <location>
        <begin position="43"/>
        <end position="62"/>
    </location>
</feature>